<gene>
    <name evidence="1" type="ORF">Afil01_57910</name>
</gene>
<reference evidence="1" key="1">
    <citation type="submission" date="2023-03" db="EMBL/GenBank/DDBJ databases">
        <title>Actinorhabdospora filicis NBRC 111898.</title>
        <authorList>
            <person name="Ichikawa N."/>
            <person name="Sato H."/>
            <person name="Tonouchi N."/>
        </authorList>
    </citation>
    <scope>NUCLEOTIDE SEQUENCE</scope>
    <source>
        <strain evidence="1">NBRC 111898</strain>
    </source>
</reference>
<proteinExistence type="predicted"/>
<accession>A0A9W6SQA3</accession>
<evidence type="ECO:0000313" key="1">
    <source>
        <dbReference type="EMBL" id="GLZ80984.1"/>
    </source>
</evidence>
<dbReference type="AlphaFoldDB" id="A0A9W6SQA3"/>
<protein>
    <submittedName>
        <fullName evidence="1">Uncharacterized protein</fullName>
    </submittedName>
</protein>
<keyword evidence="2" id="KW-1185">Reference proteome</keyword>
<evidence type="ECO:0000313" key="2">
    <source>
        <dbReference type="Proteomes" id="UP001165079"/>
    </source>
</evidence>
<dbReference type="EMBL" id="BSTX01000004">
    <property type="protein sequence ID" value="GLZ80984.1"/>
    <property type="molecule type" value="Genomic_DNA"/>
</dbReference>
<dbReference type="RefSeq" id="WP_285666290.1">
    <property type="nucleotide sequence ID" value="NZ_BSTX01000004.1"/>
</dbReference>
<name>A0A9W6SQA3_9ACTN</name>
<organism evidence="1 2">
    <name type="scientific">Actinorhabdospora filicis</name>
    <dbReference type="NCBI Taxonomy" id="1785913"/>
    <lineage>
        <taxon>Bacteria</taxon>
        <taxon>Bacillati</taxon>
        <taxon>Actinomycetota</taxon>
        <taxon>Actinomycetes</taxon>
        <taxon>Micromonosporales</taxon>
        <taxon>Micromonosporaceae</taxon>
        <taxon>Actinorhabdospora</taxon>
    </lineage>
</organism>
<dbReference type="Proteomes" id="UP001165079">
    <property type="component" value="Unassembled WGS sequence"/>
</dbReference>
<comment type="caution">
    <text evidence="1">The sequence shown here is derived from an EMBL/GenBank/DDBJ whole genome shotgun (WGS) entry which is preliminary data.</text>
</comment>
<sequence>MVDFRHLRDMAVEPLHEFAGQARKMASELERFNTETDRQRLAIAEAWSGLDASAADRSLVLSATDYRKTSEHYGQLDTIITTLADELNAARQTLESAIANAPSIPGTVNDAGTVRVNVSALGSNPAPAAVKAAELRARQVAAQIRAALQAATNADRKADTALKAVHPQPPRKLPTTVHVGDLTLAQLNNAETIVDVGTRLGMSDKGKAIALATALQESNLRNLANTRMPDSLTVPNEGVGKDHDSVGLFQQRPSQGWGTIRECMDPDHAATAFYNELNKVKKFEDLDLTVAAQRVQRSAYPDAYAKWESLANEIVQAKK</sequence>